<sequence>MHITSHPLLTDVFLSINIPFVHSISSPTMRAKLCPHWGSIWMSLAVTTMADTYDYIIVGGGTAGLTVAARLSENPQVTVLVLEAGADRSTDLNVLAPGLFPAMYGNADYDWDYKTVPQTSANDKVVAHIRGKQLGGSSAMNFMFWTHPSQRDIDNWGALGNDGWSWKALAPYFKKSESFVAPSSQQTSDLLLDYVDPSVHGTTGPIANEFPQLYSHFLKAWPRTLEKLGLGVDGDPRNGVALGGYVNLLNIDKGTRSYAANAYLGPARRRANLKVLTGALVTKIILYKTRDGVLVKGVKWSQDGLEKEATVEKEVILAAGSIASPQLLEVSGVGDKKLLGSHGIEVFVDNPNVGENLQDHIYVPLGFAVKPDLPTNEDYANATYFQEQLDLYLQNKTGRLSSAGASSALLSLKQIASTLDLSLPSPKTNLPGLAEQHAITFRDLKSEAIAQELTIEGGISPQYSADTTKLFSAGSPGNFLSILGVLEHPFSRGSIHLRSADPAVHPIIDPRYLSHPLDIQLLKAITLHLQTVARTQPLSDLLQGDGTVFQPGYHELTIENVEACIRSSMQSEYHPCGTCAMLPRSKGGVVDERFRVYGVKGLRVVDASIFPLIPRANIQSLVYAVAERAADFIKEDAL</sequence>
<dbReference type="PIRSF" id="PIRSF000137">
    <property type="entry name" value="Alcohol_oxidase"/>
    <property type="match status" value="1"/>
</dbReference>
<evidence type="ECO:0000259" key="5">
    <source>
        <dbReference type="PROSITE" id="PS00624"/>
    </source>
</evidence>
<dbReference type="InterPro" id="IPR012132">
    <property type="entry name" value="GMC_OxRdtase"/>
</dbReference>
<evidence type="ECO:0000256" key="2">
    <source>
        <dbReference type="PIRSR" id="PIRSR000137-2"/>
    </source>
</evidence>
<dbReference type="PANTHER" id="PTHR11552">
    <property type="entry name" value="GLUCOSE-METHANOL-CHOLINE GMC OXIDOREDUCTASE"/>
    <property type="match status" value="1"/>
</dbReference>
<feature type="domain" description="Glucose-methanol-choline oxidoreductase N-terminal" evidence="5">
    <location>
        <begin position="320"/>
        <end position="334"/>
    </location>
</feature>
<name>A0A9P7QZV7_9PEZI</name>
<dbReference type="Gene3D" id="3.30.560.10">
    <property type="entry name" value="Glucose Oxidase, domain 3"/>
    <property type="match status" value="1"/>
</dbReference>
<dbReference type="SUPFAM" id="SSF54373">
    <property type="entry name" value="FAD-linked reductases, C-terminal domain"/>
    <property type="match status" value="1"/>
</dbReference>
<dbReference type="Pfam" id="PF05199">
    <property type="entry name" value="GMC_oxred_C"/>
    <property type="match status" value="1"/>
</dbReference>
<comment type="cofactor">
    <cofactor evidence="2">
        <name>FAD</name>
        <dbReference type="ChEBI" id="CHEBI:57692"/>
    </cofactor>
</comment>
<keyword evidence="2 3" id="KW-0274">FAD</keyword>
<evidence type="ECO:0000256" key="1">
    <source>
        <dbReference type="ARBA" id="ARBA00010790"/>
    </source>
</evidence>
<comment type="similarity">
    <text evidence="1 3">Belongs to the GMC oxidoreductase family.</text>
</comment>
<dbReference type="Pfam" id="PF00732">
    <property type="entry name" value="GMC_oxred_N"/>
    <property type="match status" value="1"/>
</dbReference>
<keyword evidence="3" id="KW-0285">Flavoprotein</keyword>
<dbReference type="EMBL" id="JAESDN010000008">
    <property type="protein sequence ID" value="KAG7047043.1"/>
    <property type="molecule type" value="Genomic_DNA"/>
</dbReference>
<reference evidence="6" key="1">
    <citation type="submission" date="2021-05" db="EMBL/GenBank/DDBJ databases">
        <title>Comparative genomics of three Colletotrichum scovillei strains and genetic complementation revealed genes involved fungal growth and virulence on chili pepper.</title>
        <authorList>
            <person name="Hsieh D.-K."/>
            <person name="Chuang S.-C."/>
            <person name="Chen C.-Y."/>
            <person name="Chao Y.-T."/>
            <person name="Lu M.-Y.J."/>
            <person name="Lee M.-H."/>
            <person name="Shih M.-C."/>
        </authorList>
    </citation>
    <scope>NUCLEOTIDE SEQUENCE</scope>
    <source>
        <strain evidence="6">Coll-153</strain>
    </source>
</reference>
<dbReference type="PANTHER" id="PTHR11552:SF210">
    <property type="entry name" value="GLUCOSE-METHANOL-CHOLINE OXIDOREDUCTASE N-TERMINAL DOMAIN-CONTAINING PROTEIN-RELATED"/>
    <property type="match status" value="1"/>
</dbReference>
<dbReference type="InterPro" id="IPR007867">
    <property type="entry name" value="GMC_OxRtase_C"/>
</dbReference>
<dbReference type="Proteomes" id="UP000699042">
    <property type="component" value="Unassembled WGS sequence"/>
</dbReference>
<dbReference type="Gene3D" id="3.50.50.60">
    <property type="entry name" value="FAD/NAD(P)-binding domain"/>
    <property type="match status" value="1"/>
</dbReference>
<proteinExistence type="inferred from homology"/>
<feature type="domain" description="Glucose-methanol-choline oxidoreductase N-terminal" evidence="4">
    <location>
        <begin position="131"/>
        <end position="154"/>
    </location>
</feature>
<dbReference type="PROSITE" id="PS00624">
    <property type="entry name" value="GMC_OXRED_2"/>
    <property type="match status" value="1"/>
</dbReference>
<dbReference type="GO" id="GO:0050660">
    <property type="term" value="F:flavin adenine dinucleotide binding"/>
    <property type="evidence" value="ECO:0007669"/>
    <property type="project" value="InterPro"/>
</dbReference>
<evidence type="ECO:0000313" key="6">
    <source>
        <dbReference type="EMBL" id="KAG7047043.1"/>
    </source>
</evidence>
<evidence type="ECO:0000313" key="7">
    <source>
        <dbReference type="Proteomes" id="UP000699042"/>
    </source>
</evidence>
<keyword evidence="7" id="KW-1185">Reference proteome</keyword>
<evidence type="ECO:0000256" key="3">
    <source>
        <dbReference type="RuleBase" id="RU003968"/>
    </source>
</evidence>
<dbReference type="AlphaFoldDB" id="A0A9P7QZV7"/>
<feature type="binding site" evidence="2">
    <location>
        <position position="281"/>
    </location>
    <ligand>
        <name>FAD</name>
        <dbReference type="ChEBI" id="CHEBI:57692"/>
    </ligand>
</feature>
<dbReference type="SUPFAM" id="SSF51905">
    <property type="entry name" value="FAD/NAD(P)-binding domain"/>
    <property type="match status" value="1"/>
</dbReference>
<comment type="caution">
    <text evidence="6">The sequence shown here is derived from an EMBL/GenBank/DDBJ whole genome shotgun (WGS) entry which is preliminary data.</text>
</comment>
<organism evidence="6 7">
    <name type="scientific">Colletotrichum scovillei</name>
    <dbReference type="NCBI Taxonomy" id="1209932"/>
    <lineage>
        <taxon>Eukaryota</taxon>
        <taxon>Fungi</taxon>
        <taxon>Dikarya</taxon>
        <taxon>Ascomycota</taxon>
        <taxon>Pezizomycotina</taxon>
        <taxon>Sordariomycetes</taxon>
        <taxon>Hypocreomycetidae</taxon>
        <taxon>Glomerellales</taxon>
        <taxon>Glomerellaceae</taxon>
        <taxon>Colletotrichum</taxon>
        <taxon>Colletotrichum acutatum species complex</taxon>
    </lineage>
</organism>
<dbReference type="InterPro" id="IPR036188">
    <property type="entry name" value="FAD/NAD-bd_sf"/>
</dbReference>
<dbReference type="InterPro" id="IPR000172">
    <property type="entry name" value="GMC_OxRdtase_N"/>
</dbReference>
<dbReference type="PROSITE" id="PS00623">
    <property type="entry name" value="GMC_OXRED_1"/>
    <property type="match status" value="1"/>
</dbReference>
<gene>
    <name evidence="6" type="ORF">JMJ77_015260</name>
</gene>
<protein>
    <submittedName>
        <fullName evidence="6">GMC oxidoreductase</fullName>
    </submittedName>
</protein>
<dbReference type="GO" id="GO:0016614">
    <property type="term" value="F:oxidoreductase activity, acting on CH-OH group of donors"/>
    <property type="evidence" value="ECO:0007669"/>
    <property type="project" value="InterPro"/>
</dbReference>
<evidence type="ECO:0000259" key="4">
    <source>
        <dbReference type="PROSITE" id="PS00623"/>
    </source>
</evidence>
<accession>A0A9P7QZV7</accession>